<gene>
    <name evidence="9" type="primary">kynA</name>
    <name evidence="11" type="ordered locus">RC1_2780</name>
</gene>
<feature type="compositionally biased region" description="Low complexity" evidence="10">
    <location>
        <begin position="27"/>
        <end position="37"/>
    </location>
</feature>
<dbReference type="STRING" id="414684.RC1_2780"/>
<comment type="caution">
    <text evidence="9">Lacks conserved residue(s) required for the propagation of feature annotation.</text>
</comment>
<comment type="similarity">
    <text evidence="9">Belongs to the tryptophan 2,3-dioxygenase family.</text>
</comment>
<feature type="binding site" evidence="9">
    <location>
        <position position="133"/>
    </location>
    <ligand>
        <name>substrate</name>
    </ligand>
</feature>
<comment type="subunit">
    <text evidence="1 9">Homotetramer.</text>
</comment>
<evidence type="ECO:0000256" key="8">
    <source>
        <dbReference type="ARBA" id="ARBA00050412"/>
    </source>
</evidence>
<keyword evidence="7 9" id="KW-0823">Tryptophan catabolism</keyword>
<evidence type="ECO:0000256" key="7">
    <source>
        <dbReference type="ARBA" id="ARBA00023079"/>
    </source>
</evidence>
<keyword evidence="2 9" id="KW-0349">Heme</keyword>
<evidence type="ECO:0000256" key="4">
    <source>
        <dbReference type="ARBA" id="ARBA00022964"/>
    </source>
</evidence>
<dbReference type="InterPro" id="IPR037217">
    <property type="entry name" value="Trp/Indoleamine_2_3_dOase-like"/>
</dbReference>
<feature type="binding site" description="axial binding residue" evidence="9">
    <location>
        <position position="260"/>
    </location>
    <ligand>
        <name>heme</name>
        <dbReference type="ChEBI" id="CHEBI:30413"/>
    </ligand>
    <ligandPart>
        <name>Fe</name>
        <dbReference type="ChEBI" id="CHEBI:18248"/>
    </ligandPart>
</feature>
<feature type="binding site" evidence="9">
    <location>
        <position position="274"/>
    </location>
    <ligand>
        <name>substrate</name>
    </ligand>
</feature>
<dbReference type="Pfam" id="PF03301">
    <property type="entry name" value="Trp_dioxygenase"/>
    <property type="match status" value="1"/>
</dbReference>
<dbReference type="GO" id="GO:0004833">
    <property type="term" value="F:L-tryptophan 2,3-dioxygenase activity"/>
    <property type="evidence" value="ECO:0007669"/>
    <property type="project" value="UniProtKB-UniRule"/>
</dbReference>
<evidence type="ECO:0000256" key="1">
    <source>
        <dbReference type="ARBA" id="ARBA00011881"/>
    </source>
</evidence>
<evidence type="ECO:0000256" key="2">
    <source>
        <dbReference type="ARBA" id="ARBA00022617"/>
    </source>
</evidence>
<dbReference type="FunFam" id="1.20.58.480:FF:000001">
    <property type="entry name" value="Tryptophan 2,3-dioxygenase"/>
    <property type="match status" value="1"/>
</dbReference>
<keyword evidence="3 9" id="KW-0479">Metal-binding</keyword>
<dbReference type="GO" id="GO:0020037">
    <property type="term" value="F:heme binding"/>
    <property type="evidence" value="ECO:0007669"/>
    <property type="project" value="UniProtKB-UniRule"/>
</dbReference>
<feature type="binding site" evidence="9">
    <location>
        <position position="137"/>
    </location>
    <ligand>
        <name>substrate</name>
    </ligand>
</feature>
<protein>
    <recommendedName>
        <fullName evidence="9">Tryptophan 2,3-dioxygenase</fullName>
        <shortName evidence="9">TDO</shortName>
        <ecNumber evidence="9">1.13.11.11</ecNumber>
    </recommendedName>
    <alternativeName>
        <fullName evidence="9">Tryptamin 2,3-dioxygenase</fullName>
    </alternativeName>
    <alternativeName>
        <fullName evidence="9">Tryptophan oxygenase</fullName>
        <shortName evidence="9">TO</shortName>
        <shortName evidence="9">TRPO</shortName>
    </alternativeName>
    <alternativeName>
        <fullName evidence="9">Tryptophan pyrrolase</fullName>
    </alternativeName>
    <alternativeName>
        <fullName evidence="9">Tryptophanase</fullName>
    </alternativeName>
</protein>
<feature type="region of interest" description="Disordered" evidence="10">
    <location>
        <begin position="1"/>
        <end position="38"/>
    </location>
</feature>
<dbReference type="GO" id="GO:0046872">
    <property type="term" value="F:metal ion binding"/>
    <property type="evidence" value="ECO:0007669"/>
    <property type="project" value="UniProtKB-KW"/>
</dbReference>
<evidence type="ECO:0000256" key="6">
    <source>
        <dbReference type="ARBA" id="ARBA00023004"/>
    </source>
</evidence>
<keyword evidence="5 9" id="KW-0560">Oxidoreductase</keyword>
<dbReference type="AlphaFoldDB" id="B6IV29"/>
<dbReference type="OrthoDB" id="9776847at2"/>
<feature type="compositionally biased region" description="Pro residues" evidence="10">
    <location>
        <begin position="1"/>
        <end position="11"/>
    </location>
</feature>
<keyword evidence="12" id="KW-1185">Reference proteome</keyword>
<dbReference type="EC" id="1.13.11.11" evidence="9"/>
<name>B6IV29_RHOCS</name>
<proteinExistence type="inferred from homology"/>
<dbReference type="RefSeq" id="WP_012567933.1">
    <property type="nucleotide sequence ID" value="NC_011420.2"/>
</dbReference>
<dbReference type="GO" id="GO:0019442">
    <property type="term" value="P:L-tryptophan catabolic process to acetyl-CoA"/>
    <property type="evidence" value="ECO:0007669"/>
    <property type="project" value="TreeGrafter"/>
</dbReference>
<keyword evidence="4 9" id="KW-0223">Dioxygenase</keyword>
<dbReference type="PANTHER" id="PTHR10138:SF0">
    <property type="entry name" value="TRYPTOPHAN 2,3-DIOXYGENASE"/>
    <property type="match status" value="1"/>
</dbReference>
<dbReference type="HAMAP" id="MF_01972">
    <property type="entry name" value="T23O"/>
    <property type="match status" value="1"/>
</dbReference>
<dbReference type="HOGENOM" id="CLU_063240_0_0_5"/>
<reference evidence="11 12" key="1">
    <citation type="journal article" date="2010" name="BMC Genomics">
        <title>Metabolic flexibility revealed in the genome of the cyst-forming alpha-1 proteobacterium Rhodospirillum centenum.</title>
        <authorList>
            <person name="Lu Y.K."/>
            <person name="Marden J."/>
            <person name="Han M."/>
            <person name="Swingley W.D."/>
            <person name="Mastrian S.D."/>
            <person name="Chowdhury S.R."/>
            <person name="Hao J."/>
            <person name="Helmy T."/>
            <person name="Kim S."/>
            <person name="Kurdoglu A.A."/>
            <person name="Matthies H.J."/>
            <person name="Rollo D."/>
            <person name="Stothard P."/>
            <person name="Blankenship R.E."/>
            <person name="Bauer C.E."/>
            <person name="Touchman J.W."/>
        </authorList>
    </citation>
    <scope>NUCLEOTIDE SEQUENCE [LARGE SCALE GENOMIC DNA]</scope>
    <source>
        <strain evidence="12">ATCC 51521 / SW</strain>
    </source>
</reference>
<evidence type="ECO:0000313" key="12">
    <source>
        <dbReference type="Proteomes" id="UP000001591"/>
    </source>
</evidence>
<dbReference type="KEGG" id="rce:RC1_2780"/>
<comment type="cofactor">
    <cofactor evidence="9">
        <name>heme</name>
        <dbReference type="ChEBI" id="CHEBI:30413"/>
    </cofactor>
    <text evidence="9">Binds 1 heme group per subunit.</text>
</comment>
<dbReference type="Gene3D" id="1.20.58.480">
    <property type="match status" value="1"/>
</dbReference>
<dbReference type="InterPro" id="IPR004981">
    <property type="entry name" value="Trp_2_3_dOase"/>
</dbReference>
<comment type="pathway">
    <text evidence="9">Amino-acid degradation; L-tryptophan degradation via kynurenine pathway; L-kynurenine from L-tryptophan: step 1/2.</text>
</comment>
<comment type="function">
    <text evidence="9">Heme-dependent dioxygenase that catalyzes the oxidative cleavage of the L-tryptophan (L-Trp) pyrrole ring and converts L-tryptophan to N-formyl-L-kynurenine. Catalyzes the oxidative cleavage of the indole moiety.</text>
</comment>
<dbReference type="PANTHER" id="PTHR10138">
    <property type="entry name" value="TRYPTOPHAN 2,3-DIOXYGENASE"/>
    <property type="match status" value="1"/>
</dbReference>
<sequence length="302" mass="34042">MTAEPPSPVSPSPASLSPVRPPPAAPAPGADDPSDGGAHLRPDLSYGAYLGLDTLLAAQHPRSDAHDELLFILIHQVTELWLKLSLHELRGTQAAIRADRLGPAFKMLARVAQVQRQMIQGWEVLSTLTPADYGRFRSCLGQSSGFQSWQYRLLEYLLGNRNARLAEVHRREPEVYADLQAVLAAPSLYDDCLRLLARRGFALPDDRLERDWRLPYRPDAAVEAAWLAVYRDTERHWDLYELAEKLVDLDWRFQQWRFSHMKTVERIIGFKTGTGGTAGASYLVRALDQSFFPDLRSVRTAL</sequence>
<dbReference type="SUPFAM" id="SSF140959">
    <property type="entry name" value="Indolic compounds 2,3-dioxygenase-like"/>
    <property type="match status" value="1"/>
</dbReference>
<evidence type="ECO:0000256" key="5">
    <source>
        <dbReference type="ARBA" id="ARBA00023002"/>
    </source>
</evidence>
<accession>B6IV29</accession>
<dbReference type="UniPathway" id="UPA00333">
    <property type="reaction ID" value="UER00453"/>
</dbReference>
<organism evidence="11 12">
    <name type="scientific">Rhodospirillum centenum (strain ATCC 51521 / SW)</name>
    <dbReference type="NCBI Taxonomy" id="414684"/>
    <lineage>
        <taxon>Bacteria</taxon>
        <taxon>Pseudomonadati</taxon>
        <taxon>Pseudomonadota</taxon>
        <taxon>Alphaproteobacteria</taxon>
        <taxon>Rhodospirillales</taxon>
        <taxon>Rhodospirillaceae</taxon>
        <taxon>Rhodospirillum</taxon>
    </lineage>
</organism>
<dbReference type="eggNOG" id="COG3483">
    <property type="taxonomic scope" value="Bacteria"/>
</dbReference>
<evidence type="ECO:0000313" key="11">
    <source>
        <dbReference type="EMBL" id="ACJ00153.1"/>
    </source>
</evidence>
<keyword evidence="6 9" id="KW-0408">Iron</keyword>
<evidence type="ECO:0000256" key="9">
    <source>
        <dbReference type="HAMAP-Rule" id="MF_01972"/>
    </source>
</evidence>
<dbReference type="Proteomes" id="UP000001591">
    <property type="component" value="Chromosome"/>
</dbReference>
<evidence type="ECO:0000256" key="10">
    <source>
        <dbReference type="SAM" id="MobiDB-lite"/>
    </source>
</evidence>
<dbReference type="GO" id="GO:0019441">
    <property type="term" value="P:L-tryptophan catabolic process to kynurenine"/>
    <property type="evidence" value="ECO:0007669"/>
    <property type="project" value="UniProtKB-UniRule"/>
</dbReference>
<dbReference type="EMBL" id="CP000613">
    <property type="protein sequence ID" value="ACJ00153.1"/>
    <property type="molecule type" value="Genomic_DNA"/>
</dbReference>
<evidence type="ECO:0000256" key="3">
    <source>
        <dbReference type="ARBA" id="ARBA00022723"/>
    </source>
</evidence>
<comment type="catalytic activity">
    <reaction evidence="8 9">
        <text>L-tryptophan + O2 = N-formyl-L-kynurenine</text>
        <dbReference type="Rhea" id="RHEA:24536"/>
        <dbReference type="ChEBI" id="CHEBI:15379"/>
        <dbReference type="ChEBI" id="CHEBI:57912"/>
        <dbReference type="ChEBI" id="CHEBI:58629"/>
        <dbReference type="EC" id="1.13.11.11"/>
    </reaction>
</comment>